<reference evidence="2 3" key="1">
    <citation type="submission" date="2024-01" db="EMBL/GenBank/DDBJ databases">
        <title>Complete genome of Cladobotryum mycophilum ATHUM6906.</title>
        <authorList>
            <person name="Christinaki A.C."/>
            <person name="Myridakis A.I."/>
            <person name="Kouvelis V.N."/>
        </authorList>
    </citation>
    <scope>NUCLEOTIDE SEQUENCE [LARGE SCALE GENOMIC DNA]</scope>
    <source>
        <strain evidence="2 3">ATHUM6906</strain>
    </source>
</reference>
<feature type="domain" description="Catalase immune-responsive" evidence="1">
    <location>
        <begin position="62"/>
        <end position="104"/>
    </location>
</feature>
<sequence>MITPETLVDLPSSFALEKVIETLCRTTHPSSSIGDPANFPHVIHSQKREPATHPSVGEGVEGAKKRFISNMAGHMQNCRVKEINKRQIAISCEASDDLATRLEKTTGVEGYDGISGLIFNGCHNVMSKPGGTLRAANQSDHTAGITVHNENSRYGTRIGQEAYATTLDDDL</sequence>
<gene>
    <name evidence="2" type="ORF">PT974_03128</name>
</gene>
<comment type="caution">
    <text evidence="2">The sequence shown here is derived from an EMBL/GenBank/DDBJ whole genome shotgun (WGS) entry which is preliminary data.</text>
</comment>
<protein>
    <recommendedName>
        <fullName evidence="1">Catalase immune-responsive domain-containing protein</fullName>
    </recommendedName>
</protein>
<organism evidence="2 3">
    <name type="scientific">Cladobotryum mycophilum</name>
    <dbReference type="NCBI Taxonomy" id="491253"/>
    <lineage>
        <taxon>Eukaryota</taxon>
        <taxon>Fungi</taxon>
        <taxon>Dikarya</taxon>
        <taxon>Ascomycota</taxon>
        <taxon>Pezizomycotina</taxon>
        <taxon>Sordariomycetes</taxon>
        <taxon>Hypocreomycetidae</taxon>
        <taxon>Hypocreales</taxon>
        <taxon>Hypocreaceae</taxon>
        <taxon>Cladobotryum</taxon>
    </lineage>
</organism>
<dbReference type="Pfam" id="PF06628">
    <property type="entry name" value="Catalase-rel"/>
    <property type="match status" value="1"/>
</dbReference>
<evidence type="ECO:0000259" key="1">
    <source>
        <dbReference type="Pfam" id="PF06628"/>
    </source>
</evidence>
<dbReference type="InterPro" id="IPR010582">
    <property type="entry name" value="Catalase_immune_responsive"/>
</dbReference>
<accession>A0ABR0SSN3</accession>
<dbReference type="SUPFAM" id="SSF56634">
    <property type="entry name" value="Heme-dependent catalase-like"/>
    <property type="match status" value="1"/>
</dbReference>
<proteinExistence type="predicted"/>
<dbReference type="InterPro" id="IPR020835">
    <property type="entry name" value="Catalase_sf"/>
</dbReference>
<keyword evidence="3" id="KW-1185">Reference proteome</keyword>
<evidence type="ECO:0000313" key="3">
    <source>
        <dbReference type="Proteomes" id="UP001338125"/>
    </source>
</evidence>
<name>A0ABR0SSN3_9HYPO</name>
<dbReference type="Proteomes" id="UP001338125">
    <property type="component" value="Unassembled WGS sequence"/>
</dbReference>
<dbReference type="EMBL" id="JAVFKD010000004">
    <property type="protein sequence ID" value="KAK5994745.1"/>
    <property type="molecule type" value="Genomic_DNA"/>
</dbReference>
<evidence type="ECO:0000313" key="2">
    <source>
        <dbReference type="EMBL" id="KAK5994745.1"/>
    </source>
</evidence>